<feature type="domain" description="Peptidase M17 leucyl aminopeptidase N-terminal" evidence="10">
    <location>
        <begin position="32"/>
        <end position="142"/>
    </location>
</feature>
<keyword evidence="3" id="KW-0645">Protease</keyword>
<sequence>MDWKITKESLSSLAVDAIVVFHSKEREFIHRDAREIDRAWKYQISKQIAEDEITGRLGEVKVLHNEERIPSPRVLMTGLGNLERINLSRLRNAVAIAARKAKTMGLKQLGVSCPSYMVKRYNSVDVVQAIVEGIELGTYRYHTDPTEEQEKKLETIWLSTRDISDKAVEIGVERGRIFAQATNLARYLTQEPANRLNPESLADYAEKITEKRKLSIQILEKQELERRGLHALAAFSKGSAYEPRMIVLSYQGAPDSHEVLGLVGKGVTFNNGGFHIQKGHHLLPRLLHMDMAGAAAVLGAMDAISLLEPHCNVIAVIPACENMLDEHVHVLGDTIQTFGGKTVEIVHTDTDGRLVLAEGLVYAKYLGATKLVDVATLTSTVHNTFGHEASAMMTNDPEWGKELLRASQIAGERIYELPMYEEYEELLESEVADLKNFGGWEANSIQGGIFLKHFVNETPWVHIDITGTAISPKEKGVFVQGATGSTVRTLIQLAMHAC</sequence>
<dbReference type="InterPro" id="IPR043472">
    <property type="entry name" value="Macro_dom-like"/>
</dbReference>
<dbReference type="AlphaFoldDB" id="A0A1I3NA06"/>
<reference evidence="11 12" key="1">
    <citation type="submission" date="2016-10" db="EMBL/GenBank/DDBJ databases">
        <authorList>
            <person name="de Groot N.N."/>
        </authorList>
    </citation>
    <scope>NUCLEOTIDE SEQUENCE [LARGE SCALE GENOMIC DNA]</scope>
    <source>
        <strain evidence="11 12">DSM 44778</strain>
    </source>
</reference>
<dbReference type="GO" id="GO:0070006">
    <property type="term" value="F:metalloaminopeptidase activity"/>
    <property type="evidence" value="ECO:0007669"/>
    <property type="project" value="InterPro"/>
</dbReference>
<evidence type="ECO:0000259" key="10">
    <source>
        <dbReference type="Pfam" id="PF02789"/>
    </source>
</evidence>
<name>A0A1I3NA06_9BACL</name>
<evidence type="ECO:0000256" key="5">
    <source>
        <dbReference type="ARBA" id="ARBA00033172"/>
    </source>
</evidence>
<keyword evidence="12" id="KW-1185">Reference proteome</keyword>
<evidence type="ECO:0000256" key="4">
    <source>
        <dbReference type="ARBA" id="ARBA00022801"/>
    </source>
</evidence>
<dbReference type="GO" id="GO:0030145">
    <property type="term" value="F:manganese ion binding"/>
    <property type="evidence" value="ECO:0007669"/>
    <property type="project" value="InterPro"/>
</dbReference>
<dbReference type="PRINTS" id="PR00481">
    <property type="entry name" value="LAMNOPPTDASE"/>
</dbReference>
<dbReference type="OrthoDB" id="9809354at2"/>
<evidence type="ECO:0000256" key="6">
    <source>
        <dbReference type="ARBA" id="ARBA00049972"/>
    </source>
</evidence>
<proteinExistence type="inferred from homology"/>
<evidence type="ECO:0000313" key="12">
    <source>
        <dbReference type="Proteomes" id="UP000199545"/>
    </source>
</evidence>
<evidence type="ECO:0000256" key="8">
    <source>
        <dbReference type="ARBA" id="ARBA00050061"/>
    </source>
</evidence>
<dbReference type="InterPro" id="IPR000819">
    <property type="entry name" value="Peptidase_M17_C"/>
</dbReference>
<evidence type="ECO:0000256" key="2">
    <source>
        <dbReference type="ARBA" id="ARBA00022438"/>
    </source>
</evidence>
<comment type="function">
    <text evidence="6">Presumably involved in the processing and regular turnover of intracellular proteins. Catalyzes the removal of unsubstituted N-terminal amino acids from various peptides.</text>
</comment>
<evidence type="ECO:0000256" key="7">
    <source>
        <dbReference type="ARBA" id="ARBA00050021"/>
    </source>
</evidence>
<dbReference type="PANTHER" id="PTHR11963">
    <property type="entry name" value="LEUCINE AMINOPEPTIDASE-RELATED"/>
    <property type="match status" value="1"/>
</dbReference>
<dbReference type="GO" id="GO:0005737">
    <property type="term" value="C:cytoplasm"/>
    <property type="evidence" value="ECO:0007669"/>
    <property type="project" value="InterPro"/>
</dbReference>
<dbReference type="InterPro" id="IPR011356">
    <property type="entry name" value="Leucine_aapep/pepB"/>
</dbReference>
<evidence type="ECO:0000259" key="9">
    <source>
        <dbReference type="Pfam" id="PF00883"/>
    </source>
</evidence>
<dbReference type="Proteomes" id="UP000199545">
    <property type="component" value="Unassembled WGS sequence"/>
</dbReference>
<evidence type="ECO:0000256" key="1">
    <source>
        <dbReference type="ARBA" id="ARBA00009528"/>
    </source>
</evidence>
<protein>
    <recommendedName>
        <fullName evidence="7">Probable cytosol aminopeptidase</fullName>
    </recommendedName>
    <alternativeName>
        <fullName evidence="8">Leucine aminopeptidase</fullName>
    </alternativeName>
    <alternativeName>
        <fullName evidence="5">Leucyl aminopeptidase</fullName>
    </alternativeName>
</protein>
<dbReference type="SUPFAM" id="SSF52949">
    <property type="entry name" value="Macro domain-like"/>
    <property type="match status" value="1"/>
</dbReference>
<comment type="similarity">
    <text evidence="1">Belongs to the peptidase M17 family.</text>
</comment>
<dbReference type="STRING" id="46223.SAMN05421852_10444"/>
<dbReference type="RefSeq" id="WP_093228782.1">
    <property type="nucleotide sequence ID" value="NZ_FORR01000004.1"/>
</dbReference>
<dbReference type="SUPFAM" id="SSF53187">
    <property type="entry name" value="Zn-dependent exopeptidases"/>
    <property type="match status" value="1"/>
</dbReference>
<feature type="domain" description="Cytosol aminopeptidase" evidence="9">
    <location>
        <begin position="183"/>
        <end position="491"/>
    </location>
</feature>
<evidence type="ECO:0000256" key="3">
    <source>
        <dbReference type="ARBA" id="ARBA00022670"/>
    </source>
</evidence>
<keyword evidence="2 11" id="KW-0031">Aminopeptidase</keyword>
<dbReference type="InterPro" id="IPR008283">
    <property type="entry name" value="Peptidase_M17_N"/>
</dbReference>
<dbReference type="Gene3D" id="3.40.220.10">
    <property type="entry name" value="Leucine Aminopeptidase, subunit E, domain 1"/>
    <property type="match status" value="1"/>
</dbReference>
<evidence type="ECO:0000313" key="11">
    <source>
        <dbReference type="EMBL" id="SFJ05666.1"/>
    </source>
</evidence>
<dbReference type="GO" id="GO:0006508">
    <property type="term" value="P:proteolysis"/>
    <property type="evidence" value="ECO:0007669"/>
    <property type="project" value="UniProtKB-KW"/>
</dbReference>
<dbReference type="Gene3D" id="3.40.630.10">
    <property type="entry name" value="Zn peptidases"/>
    <property type="match status" value="1"/>
</dbReference>
<keyword evidence="4" id="KW-0378">Hydrolase</keyword>
<gene>
    <name evidence="11" type="ORF">SAMN05421852_10444</name>
</gene>
<accession>A0A1I3NA06</accession>
<dbReference type="EMBL" id="FORR01000004">
    <property type="protein sequence ID" value="SFJ05666.1"/>
    <property type="molecule type" value="Genomic_DNA"/>
</dbReference>
<dbReference type="PANTHER" id="PTHR11963:SF23">
    <property type="entry name" value="CYTOSOL AMINOPEPTIDASE"/>
    <property type="match status" value="1"/>
</dbReference>
<dbReference type="Pfam" id="PF00883">
    <property type="entry name" value="Peptidase_M17"/>
    <property type="match status" value="1"/>
</dbReference>
<dbReference type="Pfam" id="PF02789">
    <property type="entry name" value="Peptidase_M17_N"/>
    <property type="match status" value="1"/>
</dbReference>
<organism evidence="11 12">
    <name type="scientific">Thermoflavimicrobium dichotomicum</name>
    <dbReference type="NCBI Taxonomy" id="46223"/>
    <lineage>
        <taxon>Bacteria</taxon>
        <taxon>Bacillati</taxon>
        <taxon>Bacillota</taxon>
        <taxon>Bacilli</taxon>
        <taxon>Bacillales</taxon>
        <taxon>Thermoactinomycetaceae</taxon>
        <taxon>Thermoflavimicrobium</taxon>
    </lineage>
</organism>